<evidence type="ECO:0000256" key="1">
    <source>
        <dbReference type="SAM" id="MobiDB-lite"/>
    </source>
</evidence>
<evidence type="ECO:0000313" key="3">
    <source>
        <dbReference type="Proteomes" id="UP000625682"/>
    </source>
</evidence>
<reference evidence="2" key="2">
    <citation type="submission" date="2020-09" db="EMBL/GenBank/DDBJ databases">
        <authorList>
            <person name="Sun Q."/>
            <person name="Zhou Y."/>
        </authorList>
    </citation>
    <scope>NUCLEOTIDE SEQUENCE</scope>
    <source>
        <strain evidence="2">CGMCC 4.7272</strain>
    </source>
</reference>
<evidence type="ECO:0000313" key="2">
    <source>
        <dbReference type="EMBL" id="GGJ70641.1"/>
    </source>
</evidence>
<dbReference type="EMBL" id="BMMU01000061">
    <property type="protein sequence ID" value="GGJ70641.1"/>
    <property type="molecule type" value="Genomic_DNA"/>
</dbReference>
<feature type="region of interest" description="Disordered" evidence="1">
    <location>
        <begin position="1"/>
        <end position="26"/>
    </location>
</feature>
<dbReference type="AlphaFoldDB" id="A0A917PCJ2"/>
<reference evidence="2" key="1">
    <citation type="journal article" date="2014" name="Int. J. Syst. Evol. Microbiol.">
        <title>Complete genome sequence of Corynebacterium casei LMG S-19264T (=DSM 44701T), isolated from a smear-ripened cheese.</title>
        <authorList>
            <consortium name="US DOE Joint Genome Institute (JGI-PGF)"/>
            <person name="Walter F."/>
            <person name="Albersmeier A."/>
            <person name="Kalinowski J."/>
            <person name="Ruckert C."/>
        </authorList>
    </citation>
    <scope>NUCLEOTIDE SEQUENCE</scope>
    <source>
        <strain evidence="2">CGMCC 4.7272</strain>
    </source>
</reference>
<comment type="caution">
    <text evidence="2">The sequence shown here is derived from an EMBL/GenBank/DDBJ whole genome shotgun (WGS) entry which is preliminary data.</text>
</comment>
<dbReference type="RefSeq" id="WP_189152245.1">
    <property type="nucleotide sequence ID" value="NZ_BAABER010000062.1"/>
</dbReference>
<accession>A0A917PCJ2</accession>
<proteinExistence type="predicted"/>
<name>A0A917PCJ2_9ACTN</name>
<feature type="compositionally biased region" description="Gly residues" evidence="1">
    <location>
        <begin position="1"/>
        <end position="10"/>
    </location>
</feature>
<protein>
    <submittedName>
        <fullName evidence="2">Uncharacterized protein</fullName>
    </submittedName>
</protein>
<gene>
    <name evidence="2" type="ORF">GCM10012282_79360</name>
</gene>
<organism evidence="2 3">
    <name type="scientific">Streptomyces lacrimifluminis</name>
    <dbReference type="NCBI Taxonomy" id="1500077"/>
    <lineage>
        <taxon>Bacteria</taxon>
        <taxon>Bacillati</taxon>
        <taxon>Actinomycetota</taxon>
        <taxon>Actinomycetes</taxon>
        <taxon>Kitasatosporales</taxon>
        <taxon>Streptomycetaceae</taxon>
        <taxon>Streptomyces</taxon>
    </lineage>
</organism>
<dbReference type="Proteomes" id="UP000625682">
    <property type="component" value="Unassembled WGS sequence"/>
</dbReference>
<keyword evidence="3" id="KW-1185">Reference proteome</keyword>
<sequence length="59" mass="5741">MVSDGAGGRLGARAAAVEDAPDGDVCEGADQERAWEGGRVAVADRPVAAVIGGFGTGKA</sequence>